<accession>A0A918YD94</accession>
<reference evidence="1" key="2">
    <citation type="submission" date="2020-09" db="EMBL/GenBank/DDBJ databases">
        <authorList>
            <person name="Sun Q."/>
            <person name="Ohkuma M."/>
        </authorList>
    </citation>
    <scope>NUCLEOTIDE SEQUENCE</scope>
    <source>
        <strain evidence="1">JCM 4714</strain>
    </source>
</reference>
<organism evidence="1 2">
    <name type="scientific">Streptomyces alanosinicus</name>
    <dbReference type="NCBI Taxonomy" id="68171"/>
    <lineage>
        <taxon>Bacteria</taxon>
        <taxon>Bacillati</taxon>
        <taxon>Actinomycetota</taxon>
        <taxon>Actinomycetes</taxon>
        <taxon>Kitasatosporales</taxon>
        <taxon>Streptomycetaceae</taxon>
        <taxon>Streptomyces</taxon>
    </lineage>
</organism>
<sequence length="48" mass="5333">MTNGLVGAVLAAMIALRYVNGDRAPEEFNQIIFRRTRRGREALEAADV</sequence>
<dbReference type="EMBL" id="BMVG01000001">
    <property type="protein sequence ID" value="GHD99373.1"/>
    <property type="molecule type" value="Genomic_DNA"/>
</dbReference>
<evidence type="ECO:0000313" key="2">
    <source>
        <dbReference type="Proteomes" id="UP000655443"/>
    </source>
</evidence>
<keyword evidence="2" id="KW-1185">Reference proteome</keyword>
<dbReference type="AlphaFoldDB" id="A0A918YD94"/>
<reference evidence="1" key="1">
    <citation type="journal article" date="2014" name="Int. J. Syst. Evol. Microbiol.">
        <title>Complete genome sequence of Corynebacterium casei LMG S-19264T (=DSM 44701T), isolated from a smear-ripened cheese.</title>
        <authorList>
            <consortium name="US DOE Joint Genome Institute (JGI-PGF)"/>
            <person name="Walter F."/>
            <person name="Albersmeier A."/>
            <person name="Kalinowski J."/>
            <person name="Ruckert C."/>
        </authorList>
    </citation>
    <scope>NUCLEOTIDE SEQUENCE</scope>
    <source>
        <strain evidence="1">JCM 4714</strain>
    </source>
</reference>
<comment type="caution">
    <text evidence="1">The sequence shown here is derived from an EMBL/GenBank/DDBJ whole genome shotgun (WGS) entry which is preliminary data.</text>
</comment>
<gene>
    <name evidence="1" type="ORF">GCM10010339_10420</name>
</gene>
<evidence type="ECO:0000313" key="1">
    <source>
        <dbReference type="EMBL" id="GHD99373.1"/>
    </source>
</evidence>
<name>A0A918YD94_9ACTN</name>
<proteinExistence type="predicted"/>
<dbReference type="RefSeq" id="WP_189948847.1">
    <property type="nucleotide sequence ID" value="NZ_BMVG01000001.1"/>
</dbReference>
<protein>
    <submittedName>
        <fullName evidence="1">Uncharacterized protein</fullName>
    </submittedName>
</protein>
<dbReference type="Proteomes" id="UP000655443">
    <property type="component" value="Unassembled WGS sequence"/>
</dbReference>